<dbReference type="SUPFAM" id="SSF52047">
    <property type="entry name" value="RNI-like"/>
    <property type="match status" value="1"/>
</dbReference>
<dbReference type="Proteomes" id="UP000298327">
    <property type="component" value="Unassembled WGS sequence"/>
</dbReference>
<evidence type="ECO:0000313" key="1">
    <source>
        <dbReference type="EMBL" id="TFY69321.1"/>
    </source>
</evidence>
<dbReference type="AlphaFoldDB" id="A0A4Y9Z6A1"/>
<accession>A0A4Y9Z6A1</accession>
<keyword evidence="2" id="KW-1185">Reference proteome</keyword>
<gene>
    <name evidence="1" type="ORF">EVG20_g3201</name>
</gene>
<organism evidence="1 2">
    <name type="scientific">Dentipellis fragilis</name>
    <dbReference type="NCBI Taxonomy" id="205917"/>
    <lineage>
        <taxon>Eukaryota</taxon>
        <taxon>Fungi</taxon>
        <taxon>Dikarya</taxon>
        <taxon>Basidiomycota</taxon>
        <taxon>Agaricomycotina</taxon>
        <taxon>Agaricomycetes</taxon>
        <taxon>Russulales</taxon>
        <taxon>Hericiaceae</taxon>
        <taxon>Dentipellis</taxon>
    </lineage>
</organism>
<dbReference type="InterPro" id="IPR032675">
    <property type="entry name" value="LRR_dom_sf"/>
</dbReference>
<dbReference type="EMBL" id="SEOQ01000140">
    <property type="protein sequence ID" value="TFY69321.1"/>
    <property type="molecule type" value="Genomic_DNA"/>
</dbReference>
<dbReference type="Gene3D" id="3.80.10.10">
    <property type="entry name" value="Ribonuclease Inhibitor"/>
    <property type="match status" value="1"/>
</dbReference>
<reference evidence="1 2" key="1">
    <citation type="submission" date="2019-02" db="EMBL/GenBank/DDBJ databases">
        <title>Genome sequencing of the rare red list fungi Dentipellis fragilis.</title>
        <authorList>
            <person name="Buettner E."/>
            <person name="Kellner H."/>
        </authorList>
    </citation>
    <scope>NUCLEOTIDE SEQUENCE [LARGE SCALE GENOMIC DNA]</scope>
    <source>
        <strain evidence="1 2">DSM 105465</strain>
    </source>
</reference>
<evidence type="ECO:0000313" key="2">
    <source>
        <dbReference type="Proteomes" id="UP000298327"/>
    </source>
</evidence>
<comment type="caution">
    <text evidence="1">The sequence shown here is derived from an EMBL/GenBank/DDBJ whole genome shotgun (WGS) entry which is preliminary data.</text>
</comment>
<proteinExistence type="predicted"/>
<name>A0A4Y9Z6A1_9AGAM</name>
<protein>
    <submittedName>
        <fullName evidence="1">Uncharacterized protein</fullName>
    </submittedName>
</protein>
<sequence>MPTSSSIPQSFELHDGCWMYGYDYTGPIPGFNDSGFSICAQFDHGSERYFSGFRIVVLCRKDEKEFAGLTVGVDRGQYGSCALDPGLSIQGTSRTVEDPQSAASAGDTPCTVVYEIVDKSDETWYAADIQLRPPQLVDDDAYRIVHEHKQLCTSAPSSKSVMLFLLASCSFRGQLKPSNPMGVVCALPAPVGVSARGVRILPPPALHPPFKQPPPEILHLIFLQALEDKLYEPWRSSLLSFTLVCRAWAPVFVMLYQDFSQYAGGRSPPKQVGLAAALRLNPERGRAIRRFSPYHFRSGDETYEELSQALVDILSSASLVEDLTIKDVFVDYKDKFIQALRGCTAVTSFMVNRGPPDPEKEPSTYVLSLADIITCMAHWRSLRILTIYGFNSSINSNGDNPTPICQLQQLRLQGGRASDLELMHITSSSLSSLRQVDFDKVTGITNSGLKEWLLAVAGTLKSLSFDDCTFSRENNDEEHAIDAAIGQMDQLRSLQLDGEMYTELVFMRKEKKPRPPGVRGRIYRIRLSSIRPGAFTKHFLSVLKYTGWEDINMWGAFDHEPELREEAKKVA</sequence>
<dbReference type="OrthoDB" id="2994853at2759"/>